<evidence type="ECO:0000256" key="4">
    <source>
        <dbReference type="ARBA" id="ARBA00022692"/>
    </source>
</evidence>
<dbReference type="HOGENOM" id="CLU_017959_8_0_7"/>
<dbReference type="GO" id="GO:0042907">
    <property type="term" value="F:xanthine transmembrane transporter activity"/>
    <property type="evidence" value="ECO:0007669"/>
    <property type="project" value="TreeGrafter"/>
</dbReference>
<dbReference type="AlphaFoldDB" id="E5Y2U4"/>
<dbReference type="EMBL" id="ADCP02000002">
    <property type="protein sequence ID" value="EFV45684.1"/>
    <property type="molecule type" value="Genomic_DNA"/>
</dbReference>
<feature type="transmembrane region" description="Helical" evidence="7">
    <location>
        <begin position="155"/>
        <end position="175"/>
    </location>
</feature>
<feature type="transmembrane region" description="Helical" evidence="7">
    <location>
        <begin position="123"/>
        <end position="143"/>
    </location>
</feature>
<sequence>MSSAPASQPATPNPEKESELIYGLESHPPFGSSLLAALQHILAMVLSVMAPPAIVAGALGVPPEAIAYLVSMSLLFAGIGIWFQVSRPFGIGSGMLSIQATSFAFPGTLIAVGALLMKEQGMSWEQALSTLFGVCFIGGFVVMAGSRIMPFLRKIITPTVAGITVMMIGVSLVRVGAIDLAGGFAAKADGTFGDISNLFLGTLVILAIVCVNRSKNPLLRMSSLIVGILVGFAVAIVMGKVNWNILSEQHTWFIMPVPFKFGFFGFDLHSFLVLSFLFLVVVIEAIGDLTATSVVSEQPVRGRVYRSRLAGGILCDGMMTSLGAIFGCFPVATFSQNNGVIQLSGVASRKVGKFCGVLFILFALFPIIVVFFQLLPRPVLGGALVVLFGTIACSGIRILLQHEVNRRESIIIAVSIGVGLMSMTTPEVFERLPRFLKIFFDSAIVSGGVTAMIVHQILPKGICPYEGDEDDEDCNPHSEFLFNKHE</sequence>
<comment type="caution">
    <text evidence="8">The sequence shown here is derived from an EMBL/GenBank/DDBJ whole genome shotgun (WGS) entry which is preliminary data.</text>
</comment>
<dbReference type="GO" id="GO:0005886">
    <property type="term" value="C:plasma membrane"/>
    <property type="evidence" value="ECO:0007669"/>
    <property type="project" value="TreeGrafter"/>
</dbReference>
<evidence type="ECO:0000313" key="9">
    <source>
        <dbReference type="Proteomes" id="UP000006034"/>
    </source>
</evidence>
<keyword evidence="9" id="KW-1185">Reference proteome</keyword>
<evidence type="ECO:0000256" key="1">
    <source>
        <dbReference type="ARBA" id="ARBA00004141"/>
    </source>
</evidence>
<evidence type="ECO:0000256" key="5">
    <source>
        <dbReference type="ARBA" id="ARBA00022989"/>
    </source>
</evidence>
<dbReference type="NCBIfam" id="NF037981">
    <property type="entry name" value="NCS2_1"/>
    <property type="match status" value="1"/>
</dbReference>
<evidence type="ECO:0000256" key="7">
    <source>
        <dbReference type="SAM" id="Phobius"/>
    </source>
</evidence>
<feature type="transmembrane region" description="Helical" evidence="7">
    <location>
        <begin position="224"/>
        <end position="243"/>
    </location>
</feature>
<dbReference type="PANTHER" id="PTHR42810:SF5">
    <property type="entry name" value="XANTHINE PERMEASE XANQ"/>
    <property type="match status" value="1"/>
</dbReference>
<proteinExistence type="inferred from homology"/>
<dbReference type="OrthoDB" id="9805749at2"/>
<name>E5Y2U4_BILW3</name>
<keyword evidence="5 7" id="KW-1133">Transmembrane helix</keyword>
<evidence type="ECO:0000313" key="8">
    <source>
        <dbReference type="EMBL" id="EFV45684.1"/>
    </source>
</evidence>
<dbReference type="Pfam" id="PF00860">
    <property type="entry name" value="Xan_ur_permease"/>
    <property type="match status" value="1"/>
</dbReference>
<feature type="transmembrane region" description="Helical" evidence="7">
    <location>
        <begin position="41"/>
        <end position="59"/>
    </location>
</feature>
<dbReference type="RefSeq" id="WP_005024642.1">
    <property type="nucleotide sequence ID" value="NZ_KE150239.1"/>
</dbReference>
<keyword evidence="3" id="KW-0813">Transport</keyword>
<evidence type="ECO:0000256" key="6">
    <source>
        <dbReference type="ARBA" id="ARBA00023136"/>
    </source>
</evidence>
<dbReference type="STRING" id="563192.HMPREF0179_00458"/>
<protein>
    <submittedName>
        <fullName evidence="8">Xanthine permease</fullName>
    </submittedName>
</protein>
<evidence type="ECO:0000256" key="2">
    <source>
        <dbReference type="ARBA" id="ARBA00008821"/>
    </source>
</evidence>
<feature type="transmembrane region" description="Helical" evidence="7">
    <location>
        <begin position="263"/>
        <end position="283"/>
    </location>
</feature>
<accession>E5Y2U4</accession>
<keyword evidence="6 7" id="KW-0472">Membrane</keyword>
<keyword evidence="4 7" id="KW-0812">Transmembrane</keyword>
<feature type="transmembrane region" description="Helical" evidence="7">
    <location>
        <begin position="65"/>
        <end position="83"/>
    </location>
</feature>
<gene>
    <name evidence="8" type="ORF">HMPREF0179_00458</name>
</gene>
<comment type="subcellular location">
    <subcellularLocation>
        <location evidence="1">Membrane</location>
        <topology evidence="1">Multi-pass membrane protein</topology>
    </subcellularLocation>
</comment>
<dbReference type="PANTHER" id="PTHR42810">
    <property type="entry name" value="PURINE PERMEASE C1399.01C-RELATED"/>
    <property type="match status" value="1"/>
</dbReference>
<feature type="transmembrane region" description="Helical" evidence="7">
    <location>
        <begin position="409"/>
        <end position="429"/>
    </location>
</feature>
<dbReference type="NCBIfam" id="TIGR00801">
    <property type="entry name" value="ncs2"/>
    <property type="match status" value="1"/>
</dbReference>
<dbReference type="eggNOG" id="COG2233">
    <property type="taxonomic scope" value="Bacteria"/>
</dbReference>
<dbReference type="InterPro" id="IPR006042">
    <property type="entry name" value="Xan_ur_permease"/>
</dbReference>
<reference evidence="8 9" key="2">
    <citation type="submission" date="2013-04" db="EMBL/GenBank/DDBJ databases">
        <title>The Genome Sequence of Bilophila wadsworthia 3_1_6.</title>
        <authorList>
            <consortium name="The Broad Institute Genomics Platform"/>
            <person name="Earl A."/>
            <person name="Ward D."/>
            <person name="Feldgarden M."/>
            <person name="Gevers D."/>
            <person name="Sibley C."/>
            <person name="Strauss J."/>
            <person name="Allen-Vercoe E."/>
            <person name="Walker B."/>
            <person name="Young S."/>
            <person name="Zeng Q."/>
            <person name="Gargeya S."/>
            <person name="Fitzgerald M."/>
            <person name="Haas B."/>
            <person name="Abouelleil A."/>
            <person name="Allen A.W."/>
            <person name="Alvarado L."/>
            <person name="Arachchi H.M."/>
            <person name="Berlin A.M."/>
            <person name="Chapman S.B."/>
            <person name="Gainer-Dewar J."/>
            <person name="Goldberg J."/>
            <person name="Griggs A."/>
            <person name="Gujja S."/>
            <person name="Hansen M."/>
            <person name="Howarth C."/>
            <person name="Imamovic A."/>
            <person name="Ireland A."/>
            <person name="Larimer J."/>
            <person name="McCowan C."/>
            <person name="Murphy C."/>
            <person name="Pearson M."/>
            <person name="Poon T.W."/>
            <person name="Priest M."/>
            <person name="Roberts A."/>
            <person name="Saif S."/>
            <person name="Shea T."/>
            <person name="Sisk P."/>
            <person name="Sykes S."/>
            <person name="Wortman J."/>
            <person name="Nusbaum C."/>
            <person name="Birren B."/>
        </authorList>
    </citation>
    <scope>NUCLEOTIDE SEQUENCE [LARGE SCALE GENOMIC DNA]</scope>
    <source>
        <strain evidence="8 9">3_1_6</strain>
    </source>
</reference>
<feature type="transmembrane region" description="Helical" evidence="7">
    <location>
        <begin position="380"/>
        <end position="400"/>
    </location>
</feature>
<feature type="transmembrane region" description="Helical" evidence="7">
    <location>
        <begin position="354"/>
        <end position="374"/>
    </location>
</feature>
<dbReference type="PROSITE" id="PS01116">
    <property type="entry name" value="XANTH_URACIL_PERMASE"/>
    <property type="match status" value="1"/>
</dbReference>
<dbReference type="InterPro" id="IPR006043">
    <property type="entry name" value="NCS2"/>
</dbReference>
<feature type="transmembrane region" description="Helical" evidence="7">
    <location>
        <begin position="435"/>
        <end position="454"/>
    </location>
</feature>
<organism evidence="8 9">
    <name type="scientific">Bilophila wadsworthia (strain 3_1_6)</name>
    <dbReference type="NCBI Taxonomy" id="563192"/>
    <lineage>
        <taxon>Bacteria</taxon>
        <taxon>Pseudomonadati</taxon>
        <taxon>Thermodesulfobacteriota</taxon>
        <taxon>Desulfovibrionia</taxon>
        <taxon>Desulfovibrionales</taxon>
        <taxon>Desulfovibrionaceae</taxon>
        <taxon>Bilophila</taxon>
    </lineage>
</organism>
<dbReference type="Proteomes" id="UP000006034">
    <property type="component" value="Unassembled WGS sequence"/>
</dbReference>
<comment type="similarity">
    <text evidence="2">Belongs to the nucleobase:cation symporter-2 (NCS2) (TC 2.A.40) family.</text>
</comment>
<evidence type="ECO:0000256" key="3">
    <source>
        <dbReference type="ARBA" id="ARBA00022448"/>
    </source>
</evidence>
<reference evidence="8 9" key="1">
    <citation type="submission" date="2010-10" db="EMBL/GenBank/DDBJ databases">
        <authorList>
            <consortium name="The Broad Institute Genome Sequencing Platform"/>
            <person name="Ward D."/>
            <person name="Earl A."/>
            <person name="Feldgarden M."/>
            <person name="Young S.K."/>
            <person name="Gargeya S."/>
            <person name="Zeng Q."/>
            <person name="Alvarado L."/>
            <person name="Berlin A."/>
            <person name="Bochicchio J."/>
            <person name="Chapman S.B."/>
            <person name="Chen Z."/>
            <person name="Freedman E."/>
            <person name="Gellesch M."/>
            <person name="Goldberg J."/>
            <person name="Griggs A."/>
            <person name="Gujja S."/>
            <person name="Heilman E."/>
            <person name="Heiman D."/>
            <person name="Howarth C."/>
            <person name="Mehta T."/>
            <person name="Neiman D."/>
            <person name="Pearson M."/>
            <person name="Roberts A."/>
            <person name="Saif S."/>
            <person name="Shea T."/>
            <person name="Shenoy N."/>
            <person name="Sisk P."/>
            <person name="Stolte C."/>
            <person name="Sykes S."/>
            <person name="White J."/>
            <person name="Yandava C."/>
            <person name="Allen-Vercoe E."/>
            <person name="Sibley C."/>
            <person name="Ambrose C.E."/>
            <person name="Strauss J."/>
            <person name="Daigneault M."/>
            <person name="Haas B."/>
            <person name="Nusbaum C."/>
            <person name="Birren B."/>
        </authorList>
    </citation>
    <scope>NUCLEOTIDE SEQUENCE [LARGE SCALE GENOMIC DNA]</scope>
    <source>
        <strain evidence="8 9">3_1_6</strain>
    </source>
</reference>
<dbReference type="GeneID" id="78086768"/>
<feature type="transmembrane region" description="Helical" evidence="7">
    <location>
        <begin position="195"/>
        <end position="212"/>
    </location>
</feature>